<comment type="similarity">
    <text evidence="1">Belongs to the bacterial histone-like protein family.</text>
</comment>
<dbReference type="Gene3D" id="4.10.520.10">
    <property type="entry name" value="IHF-like DNA-binding proteins"/>
    <property type="match status" value="1"/>
</dbReference>
<sequence length="49" mass="5694">MSYNTCKKGRLDKIGSFYPLYLKSRTVRNLHTGKPTTVSSSKRIRFRSL</sequence>
<evidence type="ECO:0000256" key="2">
    <source>
        <dbReference type="ARBA" id="ARBA00023125"/>
    </source>
</evidence>
<protein>
    <submittedName>
        <fullName evidence="3">HU family DNA-binding protein</fullName>
    </submittedName>
</protein>
<dbReference type="InterPro" id="IPR010992">
    <property type="entry name" value="IHF-like_DNA-bd_dom_sf"/>
</dbReference>
<dbReference type="SUPFAM" id="SSF47729">
    <property type="entry name" value="IHF-like DNA-binding proteins"/>
    <property type="match status" value="1"/>
</dbReference>
<evidence type="ECO:0000313" key="4">
    <source>
        <dbReference type="Proteomes" id="UP000515744"/>
    </source>
</evidence>
<dbReference type="Pfam" id="PF00216">
    <property type="entry name" value="Bac_DNA_binding"/>
    <property type="match status" value="1"/>
</dbReference>
<keyword evidence="2 3" id="KW-0238">DNA-binding</keyword>
<dbReference type="GO" id="GO:0030527">
    <property type="term" value="F:structural constituent of chromatin"/>
    <property type="evidence" value="ECO:0007669"/>
    <property type="project" value="InterPro"/>
</dbReference>
<dbReference type="GO" id="GO:0003677">
    <property type="term" value="F:DNA binding"/>
    <property type="evidence" value="ECO:0007669"/>
    <property type="project" value="UniProtKB-KW"/>
</dbReference>
<evidence type="ECO:0000313" key="3">
    <source>
        <dbReference type="EMBL" id="QMV46513.1"/>
    </source>
</evidence>
<reference evidence="3 4" key="2">
    <citation type="journal article" date="2020" name="Mol. Biol. Evol.">
        <title>Life and death of selfish genes: comparative genomics reveals the dynamic evolution of cytoplasmic incompatibility.</title>
        <authorList>
            <person name="Martinez J."/>
            <person name="Klasson L."/>
            <person name="Welch J."/>
            <person name="Jiggins F.M."/>
        </authorList>
    </citation>
    <scope>NUCLEOTIDE SEQUENCE [LARGE SCALE GENOMIC DNA]</scope>
    <source>
        <strain evidence="3">WStv</strain>
    </source>
</reference>
<name>A0A7G5CBC9_WOLPI</name>
<organism evidence="3 4">
    <name type="scientific">Wolbachia pipientis</name>
    <dbReference type="NCBI Taxonomy" id="955"/>
    <lineage>
        <taxon>Bacteria</taxon>
        <taxon>Pseudomonadati</taxon>
        <taxon>Pseudomonadota</taxon>
        <taxon>Alphaproteobacteria</taxon>
        <taxon>Rickettsiales</taxon>
        <taxon>Anaplasmataceae</taxon>
        <taxon>Wolbachieae</taxon>
        <taxon>Wolbachia</taxon>
    </lineage>
</organism>
<gene>
    <name evidence="3" type="ORF">HC358_02030</name>
</gene>
<dbReference type="RefSeq" id="WP_182160097.1">
    <property type="nucleotide sequence ID" value="NZ_CP050531.1"/>
</dbReference>
<dbReference type="Proteomes" id="UP000515744">
    <property type="component" value="Chromosome"/>
</dbReference>
<evidence type="ECO:0000256" key="1">
    <source>
        <dbReference type="ARBA" id="ARBA00010529"/>
    </source>
</evidence>
<reference evidence="4" key="1">
    <citation type="journal article" date="2020" name="Mol. Biol.">
        <title>Life and death of selfish genes: comparative genomics reveals the dynamic evolution of cytoplasmic incompatibility.</title>
        <authorList>
            <person name="Martinez J."/>
            <person name="Klasson L."/>
            <person name="Welch J."/>
            <person name="Jiggins F.M."/>
        </authorList>
    </citation>
    <scope>NUCLEOTIDE SEQUENCE [LARGE SCALE GENOMIC DNA]</scope>
</reference>
<dbReference type="InterPro" id="IPR000119">
    <property type="entry name" value="Hist_DNA-bd"/>
</dbReference>
<dbReference type="AlphaFoldDB" id="A0A7G5CBC9"/>
<proteinExistence type="inferred from homology"/>
<accession>A0A7G5CBC9</accession>
<dbReference type="EMBL" id="CP050531">
    <property type="protein sequence ID" value="QMV46513.1"/>
    <property type="molecule type" value="Genomic_DNA"/>
</dbReference>